<dbReference type="GO" id="GO:0003700">
    <property type="term" value="F:DNA-binding transcription factor activity"/>
    <property type="evidence" value="ECO:0007669"/>
    <property type="project" value="TreeGrafter"/>
</dbReference>
<evidence type="ECO:0000259" key="6">
    <source>
        <dbReference type="PROSITE" id="PS50977"/>
    </source>
</evidence>
<organism evidence="7 8">
    <name type="scientific">Paractinoplanes tereljensis</name>
    <dbReference type="NCBI Taxonomy" id="571912"/>
    <lineage>
        <taxon>Bacteria</taxon>
        <taxon>Bacillati</taxon>
        <taxon>Actinomycetota</taxon>
        <taxon>Actinomycetes</taxon>
        <taxon>Micromonosporales</taxon>
        <taxon>Micromonosporaceae</taxon>
        <taxon>Paractinoplanes</taxon>
    </lineage>
</organism>
<dbReference type="PROSITE" id="PS50977">
    <property type="entry name" value="HTH_TETR_2"/>
    <property type="match status" value="1"/>
</dbReference>
<dbReference type="PANTHER" id="PTHR30055">
    <property type="entry name" value="HTH-TYPE TRANSCRIPTIONAL REGULATOR RUTR"/>
    <property type="match status" value="1"/>
</dbReference>
<dbReference type="EMBL" id="BOMY01000055">
    <property type="protein sequence ID" value="GIF25998.1"/>
    <property type="molecule type" value="Genomic_DNA"/>
</dbReference>
<comment type="caution">
    <text evidence="7">The sequence shown here is derived from an EMBL/GenBank/DDBJ whole genome shotgun (WGS) entry which is preliminary data.</text>
</comment>
<dbReference type="InterPro" id="IPR001647">
    <property type="entry name" value="HTH_TetR"/>
</dbReference>
<dbReference type="Pfam" id="PF13977">
    <property type="entry name" value="TetR_C_6"/>
    <property type="match status" value="1"/>
</dbReference>
<sequence>MSDVTRNGGRRAARKRADVLAAACAVVAERGADATRFTDVTAATGVGVSTLQYYFGSREDMLIAVFRFAAQSDFDAVTPRLVGIGDAWEKLLVIASHLTGAVGSDAGWRLWVESWRWALRDPELRAEVLGDYTRWHSLLASVITSGVADERFGIDTAPLVVARQALALIDGLALPVALGDPQVTAVVAGDLLADALGRLVLLRPPAR</sequence>
<dbReference type="Pfam" id="PF00440">
    <property type="entry name" value="TetR_N"/>
    <property type="match status" value="1"/>
</dbReference>
<dbReference type="InterPro" id="IPR050109">
    <property type="entry name" value="HTH-type_TetR-like_transc_reg"/>
</dbReference>
<dbReference type="Proteomes" id="UP000623608">
    <property type="component" value="Unassembled WGS sequence"/>
</dbReference>
<accession>A0A919TWI0</accession>
<dbReference type="SUPFAM" id="SSF46689">
    <property type="entry name" value="Homeodomain-like"/>
    <property type="match status" value="1"/>
</dbReference>
<reference evidence="7" key="1">
    <citation type="submission" date="2021-01" db="EMBL/GenBank/DDBJ databases">
        <title>Whole genome shotgun sequence of Actinoplanes tereljensis NBRC 105297.</title>
        <authorList>
            <person name="Komaki H."/>
            <person name="Tamura T."/>
        </authorList>
    </citation>
    <scope>NUCLEOTIDE SEQUENCE</scope>
    <source>
        <strain evidence="7">NBRC 105297</strain>
    </source>
</reference>
<proteinExistence type="predicted"/>
<feature type="DNA-binding region" description="H-T-H motif" evidence="5">
    <location>
        <begin position="36"/>
        <end position="55"/>
    </location>
</feature>
<evidence type="ECO:0000313" key="7">
    <source>
        <dbReference type="EMBL" id="GIF25998.1"/>
    </source>
</evidence>
<dbReference type="InterPro" id="IPR009057">
    <property type="entry name" value="Homeodomain-like_sf"/>
</dbReference>
<evidence type="ECO:0000256" key="3">
    <source>
        <dbReference type="ARBA" id="ARBA00023125"/>
    </source>
</evidence>
<dbReference type="InterPro" id="IPR036271">
    <property type="entry name" value="Tet_transcr_reg_TetR-rel_C_sf"/>
</dbReference>
<gene>
    <name evidence="7" type="ORF">Ate02nite_87280</name>
</gene>
<keyword evidence="3 5" id="KW-0238">DNA-binding</keyword>
<name>A0A919TWI0_9ACTN</name>
<keyword evidence="1" id="KW-0678">Repressor</keyword>
<keyword evidence="8" id="KW-1185">Reference proteome</keyword>
<dbReference type="RefSeq" id="WP_203813795.1">
    <property type="nucleotide sequence ID" value="NZ_BOMY01000055.1"/>
</dbReference>
<evidence type="ECO:0000256" key="2">
    <source>
        <dbReference type="ARBA" id="ARBA00023015"/>
    </source>
</evidence>
<dbReference type="SUPFAM" id="SSF48498">
    <property type="entry name" value="Tetracyclin repressor-like, C-terminal domain"/>
    <property type="match status" value="1"/>
</dbReference>
<keyword evidence="4" id="KW-0804">Transcription</keyword>
<keyword evidence="2" id="KW-0805">Transcription regulation</keyword>
<dbReference type="GO" id="GO:0000976">
    <property type="term" value="F:transcription cis-regulatory region binding"/>
    <property type="evidence" value="ECO:0007669"/>
    <property type="project" value="TreeGrafter"/>
</dbReference>
<evidence type="ECO:0000256" key="5">
    <source>
        <dbReference type="PROSITE-ProRule" id="PRU00335"/>
    </source>
</evidence>
<dbReference type="AlphaFoldDB" id="A0A919TWI0"/>
<protein>
    <submittedName>
        <fullName evidence="7">Transcriptional regulator</fullName>
    </submittedName>
</protein>
<evidence type="ECO:0000256" key="4">
    <source>
        <dbReference type="ARBA" id="ARBA00023163"/>
    </source>
</evidence>
<evidence type="ECO:0000313" key="8">
    <source>
        <dbReference type="Proteomes" id="UP000623608"/>
    </source>
</evidence>
<evidence type="ECO:0000256" key="1">
    <source>
        <dbReference type="ARBA" id="ARBA00022491"/>
    </source>
</evidence>
<dbReference type="Gene3D" id="1.10.357.10">
    <property type="entry name" value="Tetracycline Repressor, domain 2"/>
    <property type="match status" value="1"/>
</dbReference>
<dbReference type="PRINTS" id="PR00455">
    <property type="entry name" value="HTHTETR"/>
</dbReference>
<dbReference type="InterPro" id="IPR039538">
    <property type="entry name" value="BetI_C"/>
</dbReference>
<feature type="domain" description="HTH tetR-type" evidence="6">
    <location>
        <begin position="13"/>
        <end position="73"/>
    </location>
</feature>
<dbReference type="PANTHER" id="PTHR30055:SF200">
    <property type="entry name" value="HTH-TYPE TRANSCRIPTIONAL REPRESSOR BDCR"/>
    <property type="match status" value="1"/>
</dbReference>